<evidence type="ECO:0000259" key="6">
    <source>
        <dbReference type="Pfam" id="PF05154"/>
    </source>
</evidence>
<evidence type="ECO:0000313" key="7">
    <source>
        <dbReference type="EMBL" id="GAA5529402.1"/>
    </source>
</evidence>
<dbReference type="Proteomes" id="UP001428290">
    <property type="component" value="Unassembled WGS sequence"/>
</dbReference>
<feature type="transmembrane region" description="Helical" evidence="5">
    <location>
        <begin position="100"/>
        <end position="119"/>
    </location>
</feature>
<organism evidence="7 8">
    <name type="scientific">Herpetosiphon gulosus</name>
    <dbReference type="NCBI Taxonomy" id="1973496"/>
    <lineage>
        <taxon>Bacteria</taxon>
        <taxon>Bacillati</taxon>
        <taxon>Chloroflexota</taxon>
        <taxon>Chloroflexia</taxon>
        <taxon>Herpetosiphonales</taxon>
        <taxon>Herpetosiphonaceae</taxon>
        <taxon>Herpetosiphon</taxon>
    </lineage>
</organism>
<gene>
    <name evidence="7" type="ORF">Hgul01_03211</name>
</gene>
<keyword evidence="4 5" id="KW-0472">Membrane</keyword>
<comment type="subcellular location">
    <subcellularLocation>
        <location evidence="1">Membrane</location>
        <topology evidence="1">Multi-pass membrane protein</topology>
    </subcellularLocation>
</comment>
<feature type="transmembrane region" description="Helical" evidence="5">
    <location>
        <begin position="134"/>
        <end position="164"/>
    </location>
</feature>
<evidence type="ECO:0000256" key="5">
    <source>
        <dbReference type="SAM" id="Phobius"/>
    </source>
</evidence>
<sequence length="181" mass="20190">MTQPFYKICPTCNTQTHPDVMFCTNCGGSLQGSPVHGAQTVAYQQNPTPAQPTYQQYSQPVQPPPMYQANYQQPIAPYQQPNQYQYQVPQGYVAGDKNKVVAALFAFFGGPLGLHGFYLGNHQMGLILLLSNVVFLPLTCIFIGIFGYALVGLVCLAQTVLYLVASDAEFYQKYVIEKRWF</sequence>
<protein>
    <recommendedName>
        <fullName evidence="6">TM2 domain-containing protein</fullName>
    </recommendedName>
</protein>
<evidence type="ECO:0000256" key="4">
    <source>
        <dbReference type="ARBA" id="ARBA00023136"/>
    </source>
</evidence>
<dbReference type="RefSeq" id="WP_345723018.1">
    <property type="nucleotide sequence ID" value="NZ_BAABRU010000011.1"/>
</dbReference>
<name>A0ABP9X1U8_9CHLR</name>
<accession>A0ABP9X1U8</accession>
<evidence type="ECO:0000313" key="8">
    <source>
        <dbReference type="Proteomes" id="UP001428290"/>
    </source>
</evidence>
<dbReference type="Pfam" id="PF05154">
    <property type="entry name" value="TM2"/>
    <property type="match status" value="1"/>
</dbReference>
<keyword evidence="3 5" id="KW-1133">Transmembrane helix</keyword>
<evidence type="ECO:0000256" key="3">
    <source>
        <dbReference type="ARBA" id="ARBA00022989"/>
    </source>
</evidence>
<dbReference type="InterPro" id="IPR007829">
    <property type="entry name" value="TM2"/>
</dbReference>
<dbReference type="EMBL" id="BAABRU010000011">
    <property type="protein sequence ID" value="GAA5529402.1"/>
    <property type="molecule type" value="Genomic_DNA"/>
</dbReference>
<comment type="caution">
    <text evidence="7">The sequence shown here is derived from an EMBL/GenBank/DDBJ whole genome shotgun (WGS) entry which is preliminary data.</text>
</comment>
<evidence type="ECO:0000256" key="2">
    <source>
        <dbReference type="ARBA" id="ARBA00022692"/>
    </source>
</evidence>
<evidence type="ECO:0000256" key="1">
    <source>
        <dbReference type="ARBA" id="ARBA00004141"/>
    </source>
</evidence>
<reference evidence="7 8" key="1">
    <citation type="submission" date="2024-02" db="EMBL/GenBank/DDBJ databases">
        <title>Herpetosiphon gulosus NBRC 112829.</title>
        <authorList>
            <person name="Ichikawa N."/>
            <person name="Katano-Makiyama Y."/>
            <person name="Hidaka K."/>
        </authorList>
    </citation>
    <scope>NUCLEOTIDE SEQUENCE [LARGE SCALE GENOMIC DNA]</scope>
    <source>
        <strain evidence="7 8">NBRC 112829</strain>
    </source>
</reference>
<keyword evidence="2 5" id="KW-0812">Transmembrane</keyword>
<proteinExistence type="predicted"/>
<keyword evidence="8" id="KW-1185">Reference proteome</keyword>
<feature type="domain" description="TM2" evidence="6">
    <location>
        <begin position="96"/>
        <end position="146"/>
    </location>
</feature>